<dbReference type="EMBL" id="CACTIH010009102">
    <property type="protein sequence ID" value="CAA3024135.1"/>
    <property type="molecule type" value="Genomic_DNA"/>
</dbReference>
<gene>
    <name evidence="2" type="ORF">OLEA9_A108054</name>
</gene>
<proteinExistence type="predicted"/>
<reference evidence="2 3" key="1">
    <citation type="submission" date="2019-12" db="EMBL/GenBank/DDBJ databases">
        <authorList>
            <person name="Alioto T."/>
            <person name="Alioto T."/>
            <person name="Gomez Garrido J."/>
        </authorList>
    </citation>
    <scope>NUCLEOTIDE SEQUENCE [LARGE SCALE GENOMIC DNA]</scope>
</reference>
<accession>A0A8S0V2N4</accession>
<dbReference type="OrthoDB" id="1930729at2759"/>
<dbReference type="AlphaFoldDB" id="A0A8S0V2N4"/>
<name>A0A8S0V2N4_OLEEU</name>
<dbReference type="PANTHER" id="PTHR48449:SF1">
    <property type="entry name" value="DUF1985 DOMAIN-CONTAINING PROTEIN"/>
    <property type="match status" value="1"/>
</dbReference>
<dbReference type="Gramene" id="OE9A108054T1">
    <property type="protein sequence ID" value="OE9A108054C1"/>
    <property type="gene ID" value="OE9A108054"/>
</dbReference>
<dbReference type="Proteomes" id="UP000594638">
    <property type="component" value="Unassembled WGS sequence"/>
</dbReference>
<feature type="region of interest" description="Disordered" evidence="1">
    <location>
        <begin position="127"/>
        <end position="194"/>
    </location>
</feature>
<feature type="compositionally biased region" description="Basic and acidic residues" evidence="1">
    <location>
        <begin position="143"/>
        <end position="157"/>
    </location>
</feature>
<dbReference type="PANTHER" id="PTHR48449">
    <property type="entry name" value="DUF1985 DOMAIN-CONTAINING PROTEIN"/>
    <property type="match status" value="1"/>
</dbReference>
<evidence type="ECO:0000313" key="2">
    <source>
        <dbReference type="EMBL" id="CAA3024135.1"/>
    </source>
</evidence>
<protein>
    <recommendedName>
        <fullName evidence="4">DUF1985 domain-containing protein</fullName>
    </recommendedName>
</protein>
<feature type="compositionally biased region" description="Basic and acidic residues" evidence="1">
    <location>
        <begin position="167"/>
        <end position="194"/>
    </location>
</feature>
<organism evidence="2 3">
    <name type="scientific">Olea europaea subsp. europaea</name>
    <dbReference type="NCBI Taxonomy" id="158383"/>
    <lineage>
        <taxon>Eukaryota</taxon>
        <taxon>Viridiplantae</taxon>
        <taxon>Streptophyta</taxon>
        <taxon>Embryophyta</taxon>
        <taxon>Tracheophyta</taxon>
        <taxon>Spermatophyta</taxon>
        <taxon>Magnoliopsida</taxon>
        <taxon>eudicotyledons</taxon>
        <taxon>Gunneridae</taxon>
        <taxon>Pentapetalae</taxon>
        <taxon>asterids</taxon>
        <taxon>lamiids</taxon>
        <taxon>Lamiales</taxon>
        <taxon>Oleaceae</taxon>
        <taxon>Oleeae</taxon>
        <taxon>Olea</taxon>
    </lineage>
</organism>
<evidence type="ECO:0000256" key="1">
    <source>
        <dbReference type="SAM" id="MobiDB-lite"/>
    </source>
</evidence>
<evidence type="ECO:0000313" key="3">
    <source>
        <dbReference type="Proteomes" id="UP000594638"/>
    </source>
</evidence>
<comment type="caution">
    <text evidence="2">The sequence shown here is derived from an EMBL/GenBank/DDBJ whole genome shotgun (WGS) entry which is preliminary data.</text>
</comment>
<evidence type="ECO:0008006" key="4">
    <source>
        <dbReference type="Google" id="ProtNLM"/>
    </source>
</evidence>
<keyword evidence="3" id="KW-1185">Reference proteome</keyword>
<sequence length="340" mass="37675">METLSIIDDLDLFFSYPWGRISNGHLIRGFRGHWERKFLDATEKKEKAVRYTVHSFPIAVQIWVFEAVPEIGDRFGWRLATCVRDAVPHRSRAWTTSIATLMPFDDRPVPALDDLARDSVAPQFHAKRLGIPEEGNSENETSDEAHEGSGTSGKEEESGADDSGEVEDYRDFADYAGHHPSRDDPDKDIGIDKQEGDGMCITEEQTESCPDEQDMPLPTGTKVCKAHIAHIHPCLDDHPAPVPTRIEEVQAKGGHHPSPGNRDEEQDMLPIGTEHLQDTADIEPCPDNDPMPVPLGTNEVQVLTTGARAGGGVTTTRRRSARLRCLAPATKTPYTRESVK</sequence>